<gene>
    <name evidence="1" type="ORF">EJD98_24700</name>
</gene>
<proteinExistence type="predicted"/>
<comment type="caution">
    <text evidence="1">The sequence shown here is derived from an EMBL/GenBank/DDBJ whole genome shotgun (WGS) entry which is preliminary data.</text>
</comment>
<dbReference type="InterPro" id="IPR023213">
    <property type="entry name" value="CAT-like_dom_sf"/>
</dbReference>
<dbReference type="EMBL" id="RWKA01000017">
    <property type="protein sequence ID" value="TGB38141.1"/>
    <property type="molecule type" value="Genomic_DNA"/>
</dbReference>
<keyword evidence="2" id="KW-1185">Reference proteome</keyword>
<name>A0A4Z0HK39_MYCPR</name>
<evidence type="ECO:0000313" key="1">
    <source>
        <dbReference type="EMBL" id="TGB38141.1"/>
    </source>
</evidence>
<organism evidence="1 2">
    <name type="scientific">Mycolicibacterium peregrinum</name>
    <name type="common">Mycobacterium peregrinum</name>
    <dbReference type="NCBI Taxonomy" id="43304"/>
    <lineage>
        <taxon>Bacteria</taxon>
        <taxon>Bacillati</taxon>
        <taxon>Actinomycetota</taxon>
        <taxon>Actinomycetes</taxon>
        <taxon>Mycobacteriales</taxon>
        <taxon>Mycobacteriaceae</taxon>
        <taxon>Mycolicibacterium</taxon>
    </lineage>
</organism>
<dbReference type="RefSeq" id="WP_135361586.1">
    <property type="nucleotide sequence ID" value="NZ_RWJZ01000015.1"/>
</dbReference>
<dbReference type="AlphaFoldDB" id="A0A4Z0HK39"/>
<dbReference type="Gene3D" id="3.30.559.10">
    <property type="entry name" value="Chloramphenicol acetyltransferase-like domain"/>
    <property type="match status" value="1"/>
</dbReference>
<dbReference type="SUPFAM" id="SSF52777">
    <property type="entry name" value="CoA-dependent acyltransferases"/>
    <property type="match status" value="1"/>
</dbReference>
<reference evidence="1 2" key="1">
    <citation type="submission" date="2018-12" db="EMBL/GenBank/DDBJ databases">
        <title>Draft genome sequences of Mycolicibacterium peregrinum isolated from a pig with lymphadenitis and from soil on the same Japanese pig farm.</title>
        <authorList>
            <person name="Komatsu T."/>
            <person name="Ohya K."/>
            <person name="Sawai K."/>
            <person name="Odoi J.O."/>
            <person name="Otsu K."/>
            <person name="Ota A."/>
            <person name="Ito T."/>
            <person name="Kawai M."/>
            <person name="Maruyama F."/>
        </authorList>
    </citation>
    <scope>NUCLEOTIDE SEQUENCE [LARGE SCALE GENOMIC DNA]</scope>
    <source>
        <strain evidence="1 2">138</strain>
    </source>
</reference>
<protein>
    <submittedName>
        <fullName evidence="1">Uncharacterized protein</fullName>
    </submittedName>
</protein>
<dbReference type="Proteomes" id="UP000297792">
    <property type="component" value="Unassembled WGS sequence"/>
</dbReference>
<evidence type="ECO:0000313" key="2">
    <source>
        <dbReference type="Proteomes" id="UP000297792"/>
    </source>
</evidence>
<accession>A0A4Z0HK39</accession>
<sequence>MSNVLDLLDQTTFDVGRATGANSLMQSVWMYDRPIDTGGLQRFHANLQRGRLSRCIEKSPLPFGRHRWVAPRRSSDIEVASARPRDEFADWLDERANAPLDCEHGPGWRLAVLPFTDGGTAVSLVVPHCLVDGVGLWQALADAAAGRDDPVRWPAAESRRRWQALREDIRQCARDIPAVGRATAAAARLGRRSRKGGGIGTPLTAKSQILPPGAEAPIALPMATVFVDADEWETCAKSLGGTTNALLVGLAARLAQRAGRTGADGSVIVMMPVSERTPDDTRANAIGNVGVTVDPARAATDLDDIRTAIKQALIRHREASEDEYAVNALVPLLPKRILRAAGLANSVAAPNLVGASNVGAIGPAAGRADGTDADSFALRILHTGVTMTMLERFGGVQSFLSGTSHGKVFVSAVSYRPGRTNSNNVLQQDLSTALSDFSLAGTFL</sequence>